<dbReference type="Proteomes" id="UP000007437">
    <property type="component" value="Chromosome"/>
</dbReference>
<evidence type="ECO:0000313" key="1">
    <source>
        <dbReference type="EMBL" id="CBW75091.1"/>
    </source>
</evidence>
<accession>E5AR59</accession>
<organism evidence="1 2">
    <name type="scientific">Mycetohabitans rhizoxinica (strain DSM 19002 / CIP 109453 / HKI 454)</name>
    <name type="common">Paraburkholderia rhizoxinica</name>
    <dbReference type="NCBI Taxonomy" id="882378"/>
    <lineage>
        <taxon>Bacteria</taxon>
        <taxon>Pseudomonadati</taxon>
        <taxon>Pseudomonadota</taxon>
        <taxon>Betaproteobacteria</taxon>
        <taxon>Burkholderiales</taxon>
        <taxon>Burkholderiaceae</taxon>
        <taxon>Mycetohabitans</taxon>
    </lineage>
</organism>
<name>E5AR59_MYCRK</name>
<evidence type="ECO:0000313" key="2">
    <source>
        <dbReference type="Proteomes" id="UP000007437"/>
    </source>
</evidence>
<gene>
    <name evidence="1" type="ordered locus">RBRH_04176</name>
</gene>
<dbReference type="KEGG" id="brh:RBRH_04176"/>
<dbReference type="HOGENOM" id="CLU_3402609_0_0_4"/>
<dbReference type="AlphaFoldDB" id="E5AR59"/>
<dbReference type="EMBL" id="FR687359">
    <property type="protein sequence ID" value="CBW75091.1"/>
    <property type="molecule type" value="Genomic_DNA"/>
</dbReference>
<reference evidence="1 2" key="1">
    <citation type="journal article" date="2011" name="J. Bacteriol.">
        <title>Complete genome sequence of Burkholderia rhizoxinica, an endosymbiont of Rhizopus microsporus.</title>
        <authorList>
            <person name="Lackner G."/>
            <person name="Moebius N."/>
            <person name="Partida-Martinez L."/>
            <person name="Hertweck C."/>
        </authorList>
    </citation>
    <scope>NUCLEOTIDE SEQUENCE [LARGE SCALE GENOMIC DNA]</scope>
    <source>
        <strain evidence="2">DSM 19002 / CIP 109453 / HKI 454</strain>
    </source>
</reference>
<sequence length="30" mass="3477">MNHLGSRVYDALRVSICLSTDPRWRADWSA</sequence>
<protein>
    <submittedName>
        <fullName evidence="1">Uncharacterized protein</fullName>
    </submittedName>
</protein>
<proteinExistence type="predicted"/>